<dbReference type="RefSeq" id="WP_265101647.1">
    <property type="nucleotide sequence ID" value="NZ_CP007139.1"/>
</dbReference>
<name>A0A068NJM9_FIMGI</name>
<accession>A0A068NJM9</accession>
<organism evidence="2 3">
    <name type="scientific">Fimbriimonas ginsengisoli Gsoil 348</name>
    <dbReference type="NCBI Taxonomy" id="661478"/>
    <lineage>
        <taxon>Bacteria</taxon>
        <taxon>Bacillati</taxon>
        <taxon>Armatimonadota</taxon>
        <taxon>Fimbriimonadia</taxon>
        <taxon>Fimbriimonadales</taxon>
        <taxon>Fimbriimonadaceae</taxon>
        <taxon>Fimbriimonas</taxon>
    </lineage>
</organism>
<feature type="compositionally biased region" description="Low complexity" evidence="1">
    <location>
        <begin position="9"/>
        <end position="42"/>
    </location>
</feature>
<dbReference type="HOGENOM" id="CLU_3251846_0_0_0"/>
<dbReference type="AlphaFoldDB" id="A0A068NJM9"/>
<proteinExistence type="predicted"/>
<gene>
    <name evidence="2" type="ORF">OP10G_0450</name>
</gene>
<reference evidence="2 3" key="1">
    <citation type="journal article" date="2014" name="PLoS ONE">
        <title>The first complete genome sequence of the class fimbriimonadia in the phylum armatimonadetes.</title>
        <authorList>
            <person name="Hu Z.Y."/>
            <person name="Wang Y.Z."/>
            <person name="Im W.T."/>
            <person name="Wang S.Y."/>
            <person name="Zhao G.P."/>
            <person name="Zheng H.J."/>
            <person name="Quan Z.X."/>
        </authorList>
    </citation>
    <scope>NUCLEOTIDE SEQUENCE [LARGE SCALE GENOMIC DNA]</scope>
    <source>
        <strain evidence="2">Gsoil 348</strain>
    </source>
</reference>
<dbReference type="Proteomes" id="UP000027982">
    <property type="component" value="Chromosome"/>
</dbReference>
<feature type="region of interest" description="Disordered" evidence="1">
    <location>
        <begin position="1"/>
        <end position="42"/>
    </location>
</feature>
<sequence>MPSSDVTKAPDAAPGGKKGAGMANASINPAANPNAIIGSKAK</sequence>
<dbReference type="KEGG" id="fgi:OP10G_0450"/>
<evidence type="ECO:0000313" key="3">
    <source>
        <dbReference type="Proteomes" id="UP000027982"/>
    </source>
</evidence>
<protein>
    <submittedName>
        <fullName evidence="2">Uncharacterized protein</fullName>
    </submittedName>
</protein>
<evidence type="ECO:0000313" key="2">
    <source>
        <dbReference type="EMBL" id="AIE83818.1"/>
    </source>
</evidence>
<dbReference type="EMBL" id="CP007139">
    <property type="protein sequence ID" value="AIE83818.1"/>
    <property type="molecule type" value="Genomic_DNA"/>
</dbReference>
<evidence type="ECO:0000256" key="1">
    <source>
        <dbReference type="SAM" id="MobiDB-lite"/>
    </source>
</evidence>
<keyword evidence="3" id="KW-1185">Reference proteome</keyword>